<gene>
    <name evidence="12" type="ORF">P879_00991</name>
</gene>
<feature type="domain" description="G-protein coupled receptors family 1 profile" evidence="11">
    <location>
        <begin position="53"/>
        <end position="366"/>
    </location>
</feature>
<keyword evidence="9 10" id="KW-0807">Transducer</keyword>
<feature type="transmembrane region" description="Helical" evidence="10">
    <location>
        <begin position="40"/>
        <end position="63"/>
    </location>
</feature>
<keyword evidence="7 10" id="KW-0675">Receptor</keyword>
<dbReference type="PANTHER" id="PTHR24241:SF161">
    <property type="entry name" value="G-PROTEIN COUPLED RECEPTORS FAMILY 1 PROFILE DOMAIN-CONTAINING PROTEIN"/>
    <property type="match status" value="1"/>
</dbReference>
<evidence type="ECO:0000256" key="9">
    <source>
        <dbReference type="ARBA" id="ARBA00023224"/>
    </source>
</evidence>
<dbReference type="OrthoDB" id="5987909at2759"/>
<evidence type="ECO:0000256" key="1">
    <source>
        <dbReference type="ARBA" id="ARBA00004651"/>
    </source>
</evidence>
<dbReference type="Gene3D" id="1.20.1070.10">
    <property type="entry name" value="Rhodopsin 7-helix transmembrane proteins"/>
    <property type="match status" value="1"/>
</dbReference>
<dbReference type="InterPro" id="IPR000276">
    <property type="entry name" value="GPCR_Rhodpsn"/>
</dbReference>
<dbReference type="GO" id="GO:0042277">
    <property type="term" value="F:peptide binding"/>
    <property type="evidence" value="ECO:0007669"/>
    <property type="project" value="TreeGrafter"/>
</dbReference>
<evidence type="ECO:0000313" key="12">
    <source>
        <dbReference type="EMBL" id="KAF8572318.1"/>
    </source>
</evidence>
<dbReference type="PRINTS" id="PR00896">
    <property type="entry name" value="VASOPRESSINR"/>
</dbReference>
<organism evidence="12 13">
    <name type="scientific">Paragonimus westermani</name>
    <dbReference type="NCBI Taxonomy" id="34504"/>
    <lineage>
        <taxon>Eukaryota</taxon>
        <taxon>Metazoa</taxon>
        <taxon>Spiralia</taxon>
        <taxon>Lophotrochozoa</taxon>
        <taxon>Platyhelminthes</taxon>
        <taxon>Trematoda</taxon>
        <taxon>Digenea</taxon>
        <taxon>Plagiorchiida</taxon>
        <taxon>Troglotremata</taxon>
        <taxon>Troglotrematidae</taxon>
        <taxon>Paragonimus</taxon>
    </lineage>
</organism>
<dbReference type="PROSITE" id="PS50262">
    <property type="entry name" value="G_PROTEIN_RECEP_F1_2"/>
    <property type="match status" value="1"/>
</dbReference>
<evidence type="ECO:0000256" key="6">
    <source>
        <dbReference type="ARBA" id="ARBA00023136"/>
    </source>
</evidence>
<name>A0A8T0DYV7_9TREM</name>
<keyword evidence="13" id="KW-1185">Reference proteome</keyword>
<feature type="transmembrane region" description="Helical" evidence="10">
    <location>
        <begin position="199"/>
        <end position="228"/>
    </location>
</feature>
<dbReference type="InterPro" id="IPR001817">
    <property type="entry name" value="Vasoprsn_rcpt"/>
</dbReference>
<keyword evidence="8 10" id="KW-0325">Glycoprotein</keyword>
<evidence type="ECO:0000256" key="7">
    <source>
        <dbReference type="ARBA" id="ARBA00023170"/>
    </source>
</evidence>
<keyword evidence="2" id="KW-1003">Cell membrane</keyword>
<dbReference type="InterPro" id="IPR017452">
    <property type="entry name" value="GPCR_Rhodpsn_7TM"/>
</dbReference>
<feature type="transmembrane region" description="Helical" evidence="10">
    <location>
        <begin position="350"/>
        <end position="369"/>
    </location>
</feature>
<keyword evidence="4 10" id="KW-1133">Transmembrane helix</keyword>
<feature type="transmembrane region" description="Helical" evidence="10">
    <location>
        <begin position="70"/>
        <end position="90"/>
    </location>
</feature>
<evidence type="ECO:0000256" key="10">
    <source>
        <dbReference type="RuleBase" id="RU046427"/>
    </source>
</evidence>
<feature type="transmembrane region" description="Helical" evidence="10">
    <location>
        <begin position="152"/>
        <end position="170"/>
    </location>
</feature>
<dbReference type="SUPFAM" id="SSF81321">
    <property type="entry name" value="Family A G protein-coupled receptor-like"/>
    <property type="match status" value="1"/>
</dbReference>
<feature type="transmembrane region" description="Helical" evidence="10">
    <location>
        <begin position="110"/>
        <end position="131"/>
    </location>
</feature>
<dbReference type="PRINTS" id="PR00237">
    <property type="entry name" value="GPCRRHODOPSN"/>
</dbReference>
<evidence type="ECO:0000256" key="2">
    <source>
        <dbReference type="ARBA" id="ARBA00022475"/>
    </source>
</evidence>
<accession>A0A8T0DYV7</accession>
<comment type="subcellular location">
    <subcellularLocation>
        <location evidence="1 10">Cell membrane</location>
        <topology evidence="1 10">Multi-pass membrane protein</topology>
    </subcellularLocation>
</comment>
<protein>
    <recommendedName>
        <fullName evidence="11">G-protein coupled receptors family 1 profile domain-containing protein</fullName>
    </recommendedName>
</protein>
<reference evidence="12 13" key="1">
    <citation type="submission" date="2019-07" db="EMBL/GenBank/DDBJ databases">
        <title>Annotation for the trematode Paragonimus westermani.</title>
        <authorList>
            <person name="Choi Y.-J."/>
        </authorList>
    </citation>
    <scope>NUCLEOTIDE SEQUENCE [LARGE SCALE GENOMIC DNA]</scope>
    <source>
        <strain evidence="12">180907_Pwestermani</strain>
    </source>
</reference>
<evidence type="ECO:0000256" key="3">
    <source>
        <dbReference type="ARBA" id="ARBA00022692"/>
    </source>
</evidence>
<dbReference type="Pfam" id="PF00001">
    <property type="entry name" value="7tm_1"/>
    <property type="match status" value="1"/>
</dbReference>
<evidence type="ECO:0000256" key="4">
    <source>
        <dbReference type="ARBA" id="ARBA00022989"/>
    </source>
</evidence>
<dbReference type="PANTHER" id="PTHR24241">
    <property type="entry name" value="NEUROPEPTIDE RECEPTOR-RELATED G-PROTEIN COUPLED RECEPTOR"/>
    <property type="match status" value="1"/>
</dbReference>
<keyword evidence="6 10" id="KW-0472">Membrane</keyword>
<sequence length="394" mass="43682">MDRLDNYSISHQNNFIFSRNVSLSDLIGPTEANMIKRIGLALQVLLFLTIFVGNVSVLVGILTRNIRNQMSLFIINLAVTDLFVALGGVVPQLIWEITVIFYAPTAICKLYKYISSAVTYASSFSLVVLSVDRAEAVCRPLRVASSGLSSKTRARMLIGAAWVAAALFGLPGPLLAHKDYEGTEREACLLNFTKISPQVYLTSIAVSVFVLPACIIATCHVIMVATIWRASKLQTATFDGCPSHPLTLARQTSNDVHLVQLDVTRKPRLAMPRYSRHKRSSTEGFLQKPKQPIHQNAGCIPRAKVKTVKMTCIIVSAYIICWCPFMVWNMLVTYGVMKRSAPHLMKYTPIVQHLVPLNSAANPIIFWIFNAGTIRKSAHQPVRGPVTQRSRVNT</sequence>
<dbReference type="Proteomes" id="UP000699462">
    <property type="component" value="Unassembled WGS sequence"/>
</dbReference>
<evidence type="ECO:0000313" key="13">
    <source>
        <dbReference type="Proteomes" id="UP000699462"/>
    </source>
</evidence>
<comment type="caution">
    <text evidence="12">The sequence shown here is derived from an EMBL/GenBank/DDBJ whole genome shotgun (WGS) entry which is preliminary data.</text>
</comment>
<dbReference type="GO" id="GO:0032870">
    <property type="term" value="P:cellular response to hormone stimulus"/>
    <property type="evidence" value="ECO:0007669"/>
    <property type="project" value="TreeGrafter"/>
</dbReference>
<evidence type="ECO:0000259" key="11">
    <source>
        <dbReference type="PROSITE" id="PS50262"/>
    </source>
</evidence>
<comment type="similarity">
    <text evidence="10">Belongs to the G-protein coupled receptor 1 family. Vasopressin/oxytocin receptor subfamily.</text>
</comment>
<dbReference type="GO" id="GO:0005000">
    <property type="term" value="F:vasopressin receptor activity"/>
    <property type="evidence" value="ECO:0007669"/>
    <property type="project" value="InterPro"/>
</dbReference>
<proteinExistence type="inferred from homology"/>
<keyword evidence="5 10" id="KW-0297">G-protein coupled receptor</keyword>
<dbReference type="EMBL" id="JTDF01000081">
    <property type="protein sequence ID" value="KAF8572318.1"/>
    <property type="molecule type" value="Genomic_DNA"/>
</dbReference>
<dbReference type="GO" id="GO:0005886">
    <property type="term" value="C:plasma membrane"/>
    <property type="evidence" value="ECO:0007669"/>
    <property type="project" value="UniProtKB-SubCell"/>
</dbReference>
<evidence type="ECO:0000256" key="5">
    <source>
        <dbReference type="ARBA" id="ARBA00023040"/>
    </source>
</evidence>
<evidence type="ECO:0000256" key="8">
    <source>
        <dbReference type="ARBA" id="ARBA00023180"/>
    </source>
</evidence>
<dbReference type="AlphaFoldDB" id="A0A8T0DYV7"/>
<feature type="transmembrane region" description="Helical" evidence="10">
    <location>
        <begin position="310"/>
        <end position="330"/>
    </location>
</feature>
<keyword evidence="3 10" id="KW-0812">Transmembrane</keyword>